<feature type="region of interest" description="Disordered" evidence="1">
    <location>
        <begin position="262"/>
        <end position="283"/>
    </location>
</feature>
<gene>
    <name evidence="2" type="ORF">FA09DRAFT_204152</name>
</gene>
<protein>
    <submittedName>
        <fullName evidence="2">Uncharacterized protein</fullName>
    </submittedName>
</protein>
<feature type="region of interest" description="Disordered" evidence="1">
    <location>
        <begin position="166"/>
        <end position="189"/>
    </location>
</feature>
<sequence length="283" mass="28804">MGHALAHTMPPDGSPRDAPCDGSEEAVRRAPRGTSRHKPGVRADDSDATAALSPPRAMSQVSAPPGGCGLAMVPAERLVHGQGRGASAVTARPCSRLGILLDKVLVSALRKINRDRGASRLSTAVSSSSTLGAGQCAAAPRTPMQGPASAAPPLCSAARRQQAGKARRALCAQASPARPSHAPLPNAAAPHSASALRLSCSSASIAPNLRAPPVGCGHRQSSDAQLASAAQGCRPHSATALARKGPASRACPRQWLRSQISPSAISHSLRHDPTQRQACHGSA</sequence>
<dbReference type="Proteomes" id="UP000245946">
    <property type="component" value="Unassembled WGS sequence"/>
</dbReference>
<feature type="region of interest" description="Disordered" evidence="1">
    <location>
        <begin position="132"/>
        <end position="152"/>
    </location>
</feature>
<reference evidence="2 3" key="1">
    <citation type="journal article" date="2018" name="Mol. Biol. Evol.">
        <title>Broad Genomic Sampling Reveals a Smut Pathogenic Ancestry of the Fungal Clade Ustilaginomycotina.</title>
        <authorList>
            <person name="Kijpornyongpan T."/>
            <person name="Mondo S.J."/>
            <person name="Barry K."/>
            <person name="Sandor L."/>
            <person name="Lee J."/>
            <person name="Lipzen A."/>
            <person name="Pangilinan J."/>
            <person name="LaButti K."/>
            <person name="Hainaut M."/>
            <person name="Henrissat B."/>
            <person name="Grigoriev I.V."/>
            <person name="Spatafora J.W."/>
            <person name="Aime M.C."/>
        </authorList>
    </citation>
    <scope>NUCLEOTIDE SEQUENCE [LARGE SCALE GENOMIC DNA]</scope>
    <source>
        <strain evidence="2 3">MCA 4186</strain>
    </source>
</reference>
<dbReference type="AlphaFoldDB" id="A0A316ZGC8"/>
<feature type="compositionally biased region" description="Basic residues" evidence="1">
    <location>
        <begin position="29"/>
        <end position="40"/>
    </location>
</feature>
<dbReference type="EMBL" id="KZ819286">
    <property type="protein sequence ID" value="PWO00065.1"/>
    <property type="molecule type" value="Genomic_DNA"/>
</dbReference>
<feature type="region of interest" description="Disordered" evidence="1">
    <location>
        <begin position="1"/>
        <end position="65"/>
    </location>
</feature>
<keyword evidence="3" id="KW-1185">Reference proteome</keyword>
<proteinExistence type="predicted"/>
<evidence type="ECO:0000313" key="2">
    <source>
        <dbReference type="EMBL" id="PWO00065.1"/>
    </source>
</evidence>
<dbReference type="RefSeq" id="XP_025600343.1">
    <property type="nucleotide sequence ID" value="XM_025739454.1"/>
</dbReference>
<name>A0A316ZGC8_9BASI</name>
<evidence type="ECO:0000256" key="1">
    <source>
        <dbReference type="SAM" id="MobiDB-lite"/>
    </source>
</evidence>
<evidence type="ECO:0000313" key="3">
    <source>
        <dbReference type="Proteomes" id="UP000245946"/>
    </source>
</evidence>
<accession>A0A316ZGC8</accession>
<organism evidence="2 3">
    <name type="scientific">Tilletiopsis washingtonensis</name>
    <dbReference type="NCBI Taxonomy" id="58919"/>
    <lineage>
        <taxon>Eukaryota</taxon>
        <taxon>Fungi</taxon>
        <taxon>Dikarya</taxon>
        <taxon>Basidiomycota</taxon>
        <taxon>Ustilaginomycotina</taxon>
        <taxon>Exobasidiomycetes</taxon>
        <taxon>Entylomatales</taxon>
        <taxon>Entylomatales incertae sedis</taxon>
        <taxon>Tilletiopsis</taxon>
    </lineage>
</organism>
<dbReference type="GeneID" id="37267000"/>